<gene>
    <name evidence="1" type="ORF">SAMN06295937_102441</name>
</gene>
<protein>
    <submittedName>
        <fullName evidence="1">Uncharacterized protein</fullName>
    </submittedName>
</protein>
<dbReference type="OrthoDB" id="7448775at2"/>
<name>A0A1T5ERR8_9SPHN</name>
<dbReference type="EMBL" id="FUYP01000024">
    <property type="protein sequence ID" value="SKB86692.1"/>
    <property type="molecule type" value="Genomic_DNA"/>
</dbReference>
<proteinExistence type="predicted"/>
<accession>A0A1T5ERR8</accession>
<evidence type="ECO:0000313" key="2">
    <source>
        <dbReference type="Proteomes" id="UP000190044"/>
    </source>
</evidence>
<reference evidence="2" key="1">
    <citation type="submission" date="2017-02" db="EMBL/GenBank/DDBJ databases">
        <authorList>
            <person name="Varghese N."/>
            <person name="Submissions S."/>
        </authorList>
    </citation>
    <scope>NUCLEOTIDE SEQUENCE [LARGE SCALE GENOMIC DNA]</scope>
    <source>
        <strain evidence="2">R11H</strain>
    </source>
</reference>
<dbReference type="Proteomes" id="UP000190044">
    <property type="component" value="Unassembled WGS sequence"/>
</dbReference>
<dbReference type="AlphaFoldDB" id="A0A1T5ERR8"/>
<dbReference type="RefSeq" id="WP_025160948.1">
    <property type="nucleotide sequence ID" value="NZ_FUYP01000024.1"/>
</dbReference>
<keyword evidence="2" id="KW-1185">Reference proteome</keyword>
<organism evidence="1 2">
    <name type="scientific">Sphingopyxis flava</name>
    <dbReference type="NCBI Taxonomy" id="1507287"/>
    <lineage>
        <taxon>Bacteria</taxon>
        <taxon>Pseudomonadati</taxon>
        <taxon>Pseudomonadota</taxon>
        <taxon>Alphaproteobacteria</taxon>
        <taxon>Sphingomonadales</taxon>
        <taxon>Sphingomonadaceae</taxon>
        <taxon>Sphingopyxis</taxon>
    </lineage>
</organism>
<evidence type="ECO:0000313" key="1">
    <source>
        <dbReference type="EMBL" id="SKB86692.1"/>
    </source>
</evidence>
<sequence length="91" mass="9533">MTDGSSMTKACTVAAVLCELLETHMQACDVGGRPSGDHHHHIVSAVHGTRADVEILSSCENEDGVEIGLTLNDGATFRIQVESLSASPGQE</sequence>